<dbReference type="InterPro" id="IPR029058">
    <property type="entry name" value="AB_hydrolase_fold"/>
</dbReference>
<evidence type="ECO:0000313" key="3">
    <source>
        <dbReference type="Proteomes" id="UP000679690"/>
    </source>
</evidence>
<dbReference type="Gene3D" id="3.40.50.1820">
    <property type="entry name" value="alpha/beta hydrolase"/>
    <property type="match status" value="1"/>
</dbReference>
<accession>A0ABS3URF4</accession>
<comment type="caution">
    <text evidence="2">The sequence shown here is derived from an EMBL/GenBank/DDBJ whole genome shotgun (WGS) entry which is preliminary data.</text>
</comment>
<dbReference type="Pfam" id="PF00561">
    <property type="entry name" value="Abhydrolase_1"/>
    <property type="match status" value="1"/>
</dbReference>
<dbReference type="InterPro" id="IPR000073">
    <property type="entry name" value="AB_hydrolase_1"/>
</dbReference>
<dbReference type="RefSeq" id="WP_208470509.1">
    <property type="nucleotide sequence ID" value="NZ_JAGFNS010000020.1"/>
</dbReference>
<sequence>MPIDEPRTGSLPVPGARLYYEVRGTGPVLVLNGVPMGAGGFAELAPLLAEHYTVVSYDPRGTFRSGVDDPARATPPELLADDLHRLLTALGDGPAHLFGSSGGAVTGLALVARHPGQVITFVAHEPPLPELLPDRDEVRAAIDEVCDTYVSAGREAALKRYAAVTGIERFSQPPSARGGSAAPATFTAPADVRAILDRFFRHLLRPIVGCRPDMTALRESPTRIVVAGGSTSRGELAHRTAAALADRLGTRMLDFPGGHTGFQQEPREFARLLHRVLSGPA</sequence>
<dbReference type="SUPFAM" id="SSF53474">
    <property type="entry name" value="alpha/beta-Hydrolases"/>
    <property type="match status" value="1"/>
</dbReference>
<gene>
    <name evidence="2" type="ORF">J5X75_28050</name>
</gene>
<dbReference type="InterPro" id="IPR050471">
    <property type="entry name" value="AB_hydrolase"/>
</dbReference>
<reference evidence="2 3" key="1">
    <citation type="submission" date="2021-03" db="EMBL/GenBank/DDBJ databases">
        <title>Actinoplanes flavus sp. nov., a novel actinomycete isolated from Coconut Palm rhizosphere soil.</title>
        <authorList>
            <person name="Luo X."/>
        </authorList>
    </citation>
    <scope>NUCLEOTIDE SEQUENCE [LARGE SCALE GENOMIC DNA]</scope>
    <source>
        <strain evidence="2 3">NEAU-H7</strain>
    </source>
</reference>
<dbReference type="PANTHER" id="PTHR43433:SF5">
    <property type="entry name" value="AB HYDROLASE-1 DOMAIN-CONTAINING PROTEIN"/>
    <property type="match status" value="1"/>
</dbReference>
<evidence type="ECO:0000259" key="1">
    <source>
        <dbReference type="Pfam" id="PF00561"/>
    </source>
</evidence>
<dbReference type="GO" id="GO:0016787">
    <property type="term" value="F:hydrolase activity"/>
    <property type="evidence" value="ECO:0007669"/>
    <property type="project" value="UniProtKB-KW"/>
</dbReference>
<name>A0ABS3URF4_9ACTN</name>
<keyword evidence="2" id="KW-0378">Hydrolase</keyword>
<dbReference type="Proteomes" id="UP000679690">
    <property type="component" value="Unassembled WGS sequence"/>
</dbReference>
<dbReference type="PANTHER" id="PTHR43433">
    <property type="entry name" value="HYDROLASE, ALPHA/BETA FOLD FAMILY PROTEIN"/>
    <property type="match status" value="1"/>
</dbReference>
<protein>
    <submittedName>
        <fullName evidence="2">Alpha/beta hydrolase</fullName>
    </submittedName>
</protein>
<organism evidence="2 3">
    <name type="scientific">Actinoplanes flavus</name>
    <dbReference type="NCBI Taxonomy" id="2820290"/>
    <lineage>
        <taxon>Bacteria</taxon>
        <taxon>Bacillati</taxon>
        <taxon>Actinomycetota</taxon>
        <taxon>Actinomycetes</taxon>
        <taxon>Micromonosporales</taxon>
        <taxon>Micromonosporaceae</taxon>
        <taxon>Actinoplanes</taxon>
    </lineage>
</organism>
<proteinExistence type="predicted"/>
<keyword evidence="3" id="KW-1185">Reference proteome</keyword>
<dbReference type="EMBL" id="JAGFNS010000020">
    <property type="protein sequence ID" value="MBO3741368.1"/>
    <property type="molecule type" value="Genomic_DNA"/>
</dbReference>
<evidence type="ECO:0000313" key="2">
    <source>
        <dbReference type="EMBL" id="MBO3741368.1"/>
    </source>
</evidence>
<feature type="domain" description="AB hydrolase-1" evidence="1">
    <location>
        <begin position="27"/>
        <end position="162"/>
    </location>
</feature>